<keyword evidence="4 10" id="KW-0238">DNA-binding</keyword>
<evidence type="ECO:0000256" key="6">
    <source>
        <dbReference type="ARBA" id="ARBA00024867"/>
    </source>
</evidence>
<evidence type="ECO:0000256" key="3">
    <source>
        <dbReference type="ARBA" id="ARBA00023015"/>
    </source>
</evidence>
<feature type="modified residue" description="4-aspartylphosphate" evidence="7">
    <location>
        <position position="56"/>
    </location>
</feature>
<dbReference type="PROSITE" id="PS50043">
    <property type="entry name" value="HTH_LUXR_2"/>
    <property type="match status" value="1"/>
</dbReference>
<organism evidence="10 11">
    <name type="scientific">Caldinitratiruptor microaerophilus</name>
    <dbReference type="NCBI Taxonomy" id="671077"/>
    <lineage>
        <taxon>Bacteria</taxon>
        <taxon>Bacillati</taxon>
        <taxon>Bacillota</taxon>
        <taxon>Clostridia</taxon>
        <taxon>Eubacteriales</taxon>
        <taxon>Symbiobacteriaceae</taxon>
        <taxon>Caldinitratiruptor</taxon>
    </lineage>
</organism>
<dbReference type="CDD" id="cd06170">
    <property type="entry name" value="LuxR_C_like"/>
    <property type="match status" value="1"/>
</dbReference>
<dbReference type="InterPro" id="IPR011006">
    <property type="entry name" value="CheY-like_superfamily"/>
</dbReference>
<evidence type="ECO:0000256" key="2">
    <source>
        <dbReference type="ARBA" id="ARBA00022553"/>
    </source>
</evidence>
<protein>
    <recommendedName>
        <fullName evidence="1">Stage 0 sporulation protein A homolog</fullName>
    </recommendedName>
</protein>
<dbReference type="Gene3D" id="3.40.50.2300">
    <property type="match status" value="1"/>
</dbReference>
<dbReference type="PANTHER" id="PTHR43214:SF41">
    <property type="entry name" value="NITRATE_NITRITE RESPONSE REGULATOR PROTEIN NARP"/>
    <property type="match status" value="1"/>
</dbReference>
<sequence>MEPIRVLLVDDHAIFRRGTADALRLLGGLEVVGEAGTAREAVERARTLRPDVVLMDLSLPDESGLEATRRIVREVPEARVVVLTYLDDEASLLAALRAGARGYLLKTVAPEELWAHVRAAAAGAMPISGSITLKLFTSLEERHLLPGEGDAVPLTPRERELVTLVAQGYSNREIARRLFLSVSTVKLHLRNVLRKLNLRNRTELVAHAARTGLWRGT</sequence>
<evidence type="ECO:0000256" key="5">
    <source>
        <dbReference type="ARBA" id="ARBA00023163"/>
    </source>
</evidence>
<keyword evidence="2 7" id="KW-0597">Phosphoprotein</keyword>
<feature type="domain" description="Response regulatory" evidence="9">
    <location>
        <begin position="5"/>
        <end position="121"/>
    </location>
</feature>
<dbReference type="GO" id="GO:0006355">
    <property type="term" value="P:regulation of DNA-templated transcription"/>
    <property type="evidence" value="ECO:0007669"/>
    <property type="project" value="InterPro"/>
</dbReference>
<evidence type="ECO:0000256" key="7">
    <source>
        <dbReference type="PROSITE-ProRule" id="PRU00169"/>
    </source>
</evidence>
<dbReference type="PROSITE" id="PS00622">
    <property type="entry name" value="HTH_LUXR_1"/>
    <property type="match status" value="1"/>
</dbReference>
<dbReference type="InterPro" id="IPR016032">
    <property type="entry name" value="Sig_transdc_resp-reg_C-effctor"/>
</dbReference>
<evidence type="ECO:0000313" key="11">
    <source>
        <dbReference type="Proteomes" id="UP001163687"/>
    </source>
</evidence>
<dbReference type="KEGG" id="cmic:caldi_20860"/>
<evidence type="ECO:0000256" key="4">
    <source>
        <dbReference type="ARBA" id="ARBA00023125"/>
    </source>
</evidence>
<dbReference type="GO" id="GO:0003677">
    <property type="term" value="F:DNA binding"/>
    <property type="evidence" value="ECO:0007669"/>
    <property type="project" value="UniProtKB-KW"/>
</dbReference>
<dbReference type="InterPro" id="IPR000792">
    <property type="entry name" value="Tscrpt_reg_LuxR_C"/>
</dbReference>
<keyword evidence="5" id="KW-0804">Transcription</keyword>
<evidence type="ECO:0000256" key="1">
    <source>
        <dbReference type="ARBA" id="ARBA00018672"/>
    </source>
</evidence>
<dbReference type="PRINTS" id="PR00038">
    <property type="entry name" value="HTHLUXR"/>
</dbReference>
<dbReference type="SUPFAM" id="SSF46894">
    <property type="entry name" value="C-terminal effector domain of the bipartite response regulators"/>
    <property type="match status" value="1"/>
</dbReference>
<dbReference type="InterPro" id="IPR039420">
    <property type="entry name" value="WalR-like"/>
</dbReference>
<feature type="domain" description="HTH luxR-type" evidence="8">
    <location>
        <begin position="147"/>
        <end position="212"/>
    </location>
</feature>
<gene>
    <name evidence="10" type="ORF">caldi_20860</name>
</gene>
<dbReference type="PROSITE" id="PS50110">
    <property type="entry name" value="RESPONSE_REGULATORY"/>
    <property type="match status" value="1"/>
</dbReference>
<dbReference type="SMART" id="SM00448">
    <property type="entry name" value="REC"/>
    <property type="match status" value="1"/>
</dbReference>
<dbReference type="SMART" id="SM00421">
    <property type="entry name" value="HTH_LUXR"/>
    <property type="match status" value="1"/>
</dbReference>
<dbReference type="AlphaFoldDB" id="A0AA35G8E7"/>
<dbReference type="EMBL" id="AP025628">
    <property type="protein sequence ID" value="BDG60996.1"/>
    <property type="molecule type" value="Genomic_DNA"/>
</dbReference>
<dbReference type="PANTHER" id="PTHR43214">
    <property type="entry name" value="TWO-COMPONENT RESPONSE REGULATOR"/>
    <property type="match status" value="1"/>
</dbReference>
<evidence type="ECO:0000259" key="9">
    <source>
        <dbReference type="PROSITE" id="PS50110"/>
    </source>
</evidence>
<dbReference type="Pfam" id="PF00196">
    <property type="entry name" value="GerE"/>
    <property type="match status" value="1"/>
</dbReference>
<dbReference type="SUPFAM" id="SSF52172">
    <property type="entry name" value="CheY-like"/>
    <property type="match status" value="1"/>
</dbReference>
<reference evidence="10" key="1">
    <citation type="submission" date="2022-03" db="EMBL/GenBank/DDBJ databases">
        <title>Complete genome sequence of Caldinitratiruptor microaerophilus.</title>
        <authorList>
            <person name="Mukaiyama R."/>
            <person name="Nishiyama T."/>
            <person name="Ueda K."/>
        </authorList>
    </citation>
    <scope>NUCLEOTIDE SEQUENCE</scope>
    <source>
        <strain evidence="10">JCM 16183</strain>
    </source>
</reference>
<dbReference type="Pfam" id="PF00072">
    <property type="entry name" value="Response_reg"/>
    <property type="match status" value="1"/>
</dbReference>
<accession>A0AA35G8E7</accession>
<dbReference type="GO" id="GO:0000160">
    <property type="term" value="P:phosphorelay signal transduction system"/>
    <property type="evidence" value="ECO:0007669"/>
    <property type="project" value="InterPro"/>
</dbReference>
<dbReference type="InterPro" id="IPR001789">
    <property type="entry name" value="Sig_transdc_resp-reg_receiver"/>
</dbReference>
<dbReference type="InterPro" id="IPR058245">
    <property type="entry name" value="NreC/VraR/RcsB-like_REC"/>
</dbReference>
<dbReference type="Proteomes" id="UP001163687">
    <property type="component" value="Chromosome"/>
</dbReference>
<evidence type="ECO:0000259" key="8">
    <source>
        <dbReference type="PROSITE" id="PS50043"/>
    </source>
</evidence>
<dbReference type="RefSeq" id="WP_264841679.1">
    <property type="nucleotide sequence ID" value="NZ_AP025628.1"/>
</dbReference>
<dbReference type="CDD" id="cd17535">
    <property type="entry name" value="REC_NarL-like"/>
    <property type="match status" value="1"/>
</dbReference>
<name>A0AA35G8E7_9FIRM</name>
<comment type="function">
    <text evidence="6">May play the central regulatory role in sporulation. It may be an element of the effector pathway responsible for the activation of sporulation genes in response to nutritional stress. Spo0A may act in concert with spo0H (a sigma factor) to control the expression of some genes that are critical to the sporulation process.</text>
</comment>
<evidence type="ECO:0000313" key="10">
    <source>
        <dbReference type="EMBL" id="BDG60996.1"/>
    </source>
</evidence>
<proteinExistence type="predicted"/>
<keyword evidence="3" id="KW-0805">Transcription regulation</keyword>
<keyword evidence="11" id="KW-1185">Reference proteome</keyword>